<dbReference type="InterPro" id="IPR035093">
    <property type="entry name" value="RelE/ParE_toxin_dom_sf"/>
</dbReference>
<dbReference type="PANTHER" id="PTHR40266:SF2">
    <property type="entry name" value="TOXIN HIGB-1"/>
    <property type="match status" value="1"/>
</dbReference>
<reference evidence="1 2" key="1">
    <citation type="submission" date="2021-02" db="EMBL/GenBank/DDBJ databases">
        <authorList>
            <person name="Han P."/>
        </authorList>
    </citation>
    <scope>NUCLEOTIDE SEQUENCE [LARGE SCALE GENOMIC DNA]</scope>
    <source>
        <strain evidence="1">Candidatus Nitrospira sp. ZN2</strain>
    </source>
</reference>
<proteinExistence type="predicted"/>
<comment type="caution">
    <text evidence="1">The sequence shown here is derived from an EMBL/GenBank/DDBJ whole genome shotgun (WGS) entry which is preliminary data.</text>
</comment>
<dbReference type="InterPro" id="IPR007711">
    <property type="entry name" value="HigB-1"/>
</dbReference>
<dbReference type="GO" id="GO:0016787">
    <property type="term" value="F:hydrolase activity"/>
    <property type="evidence" value="ECO:0007669"/>
    <property type="project" value="UniProtKB-KW"/>
</dbReference>
<dbReference type="EMBL" id="CAJNBJ010000020">
    <property type="protein sequence ID" value="CAE6796070.1"/>
    <property type="molecule type" value="Genomic_DNA"/>
</dbReference>
<name>A0ABM8S9H5_9BACT</name>
<keyword evidence="2" id="KW-1185">Reference proteome</keyword>
<protein>
    <submittedName>
        <fullName evidence="1">Endoribonuclease HigB</fullName>
        <ecNumber evidence="1">3.1.-.-</ecNumber>
    </submittedName>
</protein>
<dbReference type="SUPFAM" id="SSF143011">
    <property type="entry name" value="RelE-like"/>
    <property type="match status" value="1"/>
</dbReference>
<accession>A0ABM8S9H5</accession>
<keyword evidence="1" id="KW-0378">Hydrolase</keyword>
<dbReference type="EC" id="3.1.-.-" evidence="1"/>
<evidence type="ECO:0000313" key="1">
    <source>
        <dbReference type="EMBL" id="CAE6796070.1"/>
    </source>
</evidence>
<sequence length="96" mass="11219">MIIRSVRHRGLKRFVERDQSSGLRPDLVDRIRNILTALIVAENIRMFRDGAPSGWRVHQLSGDRKGTWSISTSGNWRITFQEEHGYVDLLDLEDYH</sequence>
<dbReference type="Pfam" id="PF05015">
    <property type="entry name" value="HigB-like_toxin"/>
    <property type="match status" value="1"/>
</dbReference>
<dbReference type="RefSeq" id="WP_213044055.1">
    <property type="nucleotide sequence ID" value="NZ_CAJNBJ010000020.1"/>
</dbReference>
<evidence type="ECO:0000313" key="2">
    <source>
        <dbReference type="Proteomes" id="UP000675880"/>
    </source>
</evidence>
<dbReference type="Proteomes" id="UP000675880">
    <property type="component" value="Unassembled WGS sequence"/>
</dbReference>
<gene>
    <name evidence="1" type="primary">higB</name>
    <name evidence="1" type="ORF">NSPZN2_70098</name>
</gene>
<dbReference type="PANTHER" id="PTHR40266">
    <property type="entry name" value="TOXIN HIGB-1"/>
    <property type="match status" value="1"/>
</dbReference>
<organism evidence="1 2">
    <name type="scientific">Nitrospira defluvii</name>
    <dbReference type="NCBI Taxonomy" id="330214"/>
    <lineage>
        <taxon>Bacteria</taxon>
        <taxon>Pseudomonadati</taxon>
        <taxon>Nitrospirota</taxon>
        <taxon>Nitrospiria</taxon>
        <taxon>Nitrospirales</taxon>
        <taxon>Nitrospiraceae</taxon>
        <taxon>Nitrospira</taxon>
    </lineage>
</organism>
<dbReference type="Gene3D" id="3.30.2310.20">
    <property type="entry name" value="RelE-like"/>
    <property type="match status" value="1"/>
</dbReference>